<comment type="function">
    <text evidence="16">Plays an important role in the degradation of some oligopeptides.</text>
</comment>
<evidence type="ECO:0000256" key="1">
    <source>
        <dbReference type="ARBA" id="ARBA00004371"/>
    </source>
</evidence>
<evidence type="ECO:0000256" key="20">
    <source>
        <dbReference type="ARBA" id="ARBA00077913"/>
    </source>
</evidence>
<dbReference type="Pfam" id="PF05577">
    <property type="entry name" value="Peptidase_S28"/>
    <property type="match status" value="1"/>
</dbReference>
<evidence type="ECO:0000313" key="24">
    <source>
        <dbReference type="Proteomes" id="UP000515152"/>
    </source>
</evidence>
<accession>A0A6P3VG50</accession>
<evidence type="ECO:0000313" key="25">
    <source>
        <dbReference type="RefSeq" id="XP_012671319.1"/>
    </source>
</evidence>
<dbReference type="GO" id="GO:0005576">
    <property type="term" value="C:extracellular region"/>
    <property type="evidence" value="ECO:0007669"/>
    <property type="project" value="UniProtKB-SubCell"/>
</dbReference>
<dbReference type="Proteomes" id="UP000515152">
    <property type="component" value="Chromosome 7"/>
</dbReference>
<dbReference type="GO" id="GO:0008239">
    <property type="term" value="F:dipeptidyl-peptidase activity"/>
    <property type="evidence" value="ECO:0007669"/>
    <property type="project" value="UniProtKB-EC"/>
</dbReference>
<evidence type="ECO:0000256" key="13">
    <source>
        <dbReference type="ARBA" id="ARBA00023228"/>
    </source>
</evidence>
<dbReference type="FunFam" id="1.20.120.980:FF:000001">
    <property type="entry name" value="Dipeptidyl peptidase 7"/>
    <property type="match status" value="1"/>
</dbReference>
<keyword evidence="12" id="KW-0325">Glycoprotein</keyword>
<evidence type="ECO:0000256" key="10">
    <source>
        <dbReference type="ARBA" id="ARBA00022825"/>
    </source>
</evidence>
<keyword evidence="10" id="KW-0720">Serine protease</keyword>
<evidence type="ECO:0000256" key="8">
    <source>
        <dbReference type="ARBA" id="ARBA00022729"/>
    </source>
</evidence>
<dbReference type="Gene3D" id="1.20.120.980">
    <property type="entry name" value="Serine carboxypeptidase S28, SKS domain"/>
    <property type="match status" value="1"/>
</dbReference>
<comment type="catalytic activity">
    <reaction evidence="15">
        <text>Release of an N-terminal dipeptide, Xaa-Yaa-|-, preferentially when Yaa is Ala or Pro. Substrates are oligopeptides, preferentially tripeptides.</text>
        <dbReference type="EC" id="3.4.14.2"/>
    </reaction>
</comment>
<dbReference type="RefSeq" id="XP_012671319.1">
    <property type="nucleotide sequence ID" value="XM_012815865.3"/>
</dbReference>
<evidence type="ECO:0000256" key="12">
    <source>
        <dbReference type="ARBA" id="ARBA00023180"/>
    </source>
</evidence>
<keyword evidence="14" id="KW-0968">Cytoplasmic vesicle</keyword>
<dbReference type="InterPro" id="IPR042269">
    <property type="entry name" value="Ser_carbopepase_S28_SKS"/>
</dbReference>
<dbReference type="FunFam" id="3.40.50.1820:FF:000484">
    <property type="entry name" value="Dipeptidyl peptidase 2"/>
    <property type="match status" value="1"/>
</dbReference>
<dbReference type="KEGG" id="char:105889930"/>
<evidence type="ECO:0000256" key="2">
    <source>
        <dbReference type="ARBA" id="ARBA00004541"/>
    </source>
</evidence>
<comment type="subcellular location">
    <subcellularLocation>
        <location evidence="2">Cytoplasmic vesicle</location>
    </subcellularLocation>
    <subcellularLocation>
        <location evidence="1">Lysosome</location>
    </subcellularLocation>
    <subcellularLocation>
        <location evidence="3">Secreted</location>
    </subcellularLocation>
</comment>
<reference evidence="25" key="1">
    <citation type="submission" date="2025-08" db="UniProtKB">
        <authorList>
            <consortium name="RefSeq"/>
        </authorList>
    </citation>
    <scope>IDENTIFICATION</scope>
</reference>
<dbReference type="OrthoDB" id="1735038at2759"/>
<dbReference type="GO" id="GO:0070008">
    <property type="term" value="F:serine-type exopeptidase activity"/>
    <property type="evidence" value="ECO:0007669"/>
    <property type="project" value="InterPro"/>
</dbReference>
<evidence type="ECO:0000256" key="19">
    <source>
        <dbReference type="ARBA" id="ARBA00075231"/>
    </source>
</evidence>
<evidence type="ECO:0000256" key="17">
    <source>
        <dbReference type="ARBA" id="ARBA00066778"/>
    </source>
</evidence>
<keyword evidence="8 23" id="KW-0732">Signal</keyword>
<dbReference type="GO" id="GO:0006508">
    <property type="term" value="P:proteolysis"/>
    <property type="evidence" value="ECO:0007669"/>
    <property type="project" value="UniProtKB-KW"/>
</dbReference>
<keyword evidence="6" id="KW-0964">Secreted</keyword>
<keyword evidence="11" id="KW-0865">Zymogen</keyword>
<evidence type="ECO:0000256" key="15">
    <source>
        <dbReference type="ARBA" id="ARBA00052693"/>
    </source>
</evidence>
<proteinExistence type="inferred from homology"/>
<evidence type="ECO:0000256" key="11">
    <source>
        <dbReference type="ARBA" id="ARBA00023145"/>
    </source>
</evidence>
<evidence type="ECO:0000256" key="22">
    <source>
        <dbReference type="ARBA" id="ARBA00081307"/>
    </source>
</evidence>
<dbReference type="InterPro" id="IPR008758">
    <property type="entry name" value="Peptidase_S28"/>
</dbReference>
<evidence type="ECO:0000256" key="14">
    <source>
        <dbReference type="ARBA" id="ARBA00023329"/>
    </source>
</evidence>
<dbReference type="PANTHER" id="PTHR11010:SF107">
    <property type="entry name" value="DIPEPTIDYL PEPTIDASE 2"/>
    <property type="match status" value="1"/>
</dbReference>
<evidence type="ECO:0000256" key="21">
    <source>
        <dbReference type="ARBA" id="ARBA00080970"/>
    </source>
</evidence>
<evidence type="ECO:0000256" key="18">
    <source>
        <dbReference type="ARBA" id="ARBA00071692"/>
    </source>
</evidence>
<organism evidence="24 25">
    <name type="scientific">Clupea harengus</name>
    <name type="common">Atlantic herring</name>
    <dbReference type="NCBI Taxonomy" id="7950"/>
    <lineage>
        <taxon>Eukaryota</taxon>
        <taxon>Metazoa</taxon>
        <taxon>Chordata</taxon>
        <taxon>Craniata</taxon>
        <taxon>Vertebrata</taxon>
        <taxon>Euteleostomi</taxon>
        <taxon>Actinopterygii</taxon>
        <taxon>Neopterygii</taxon>
        <taxon>Teleostei</taxon>
        <taxon>Clupei</taxon>
        <taxon>Clupeiformes</taxon>
        <taxon>Clupeoidei</taxon>
        <taxon>Clupeidae</taxon>
        <taxon>Clupea</taxon>
    </lineage>
</organism>
<dbReference type="SUPFAM" id="SSF53474">
    <property type="entry name" value="alpha/beta-Hydrolases"/>
    <property type="match status" value="1"/>
</dbReference>
<dbReference type="GO" id="GO:0031410">
    <property type="term" value="C:cytoplasmic vesicle"/>
    <property type="evidence" value="ECO:0007669"/>
    <property type="project" value="UniProtKB-SubCell"/>
</dbReference>
<keyword evidence="13" id="KW-0458">Lysosome</keyword>
<dbReference type="GeneID" id="105889930"/>
<gene>
    <name evidence="25" type="primary">dpp7</name>
</gene>
<comment type="similarity">
    <text evidence="4">Belongs to the peptidase S28 family.</text>
</comment>
<evidence type="ECO:0000256" key="3">
    <source>
        <dbReference type="ARBA" id="ARBA00004613"/>
    </source>
</evidence>
<evidence type="ECO:0000256" key="23">
    <source>
        <dbReference type="SAM" id="SignalP"/>
    </source>
</evidence>
<name>A0A6P3VG50_CLUHA</name>
<dbReference type="InterPro" id="IPR029058">
    <property type="entry name" value="AB_hydrolase_fold"/>
</dbReference>
<protein>
    <recommendedName>
        <fullName evidence="18">Dipeptidyl peptidase 2</fullName>
        <ecNumber evidence="17">3.4.14.2</ecNumber>
    </recommendedName>
    <alternativeName>
        <fullName evidence="21">Dipeptidyl aminopeptidase II</fullName>
    </alternativeName>
    <alternativeName>
        <fullName evidence="22">Dipeptidyl peptidase 7</fullName>
    </alternativeName>
    <alternativeName>
        <fullName evidence="20">Dipeptidyl peptidase II</fullName>
    </alternativeName>
    <alternativeName>
        <fullName evidence="19">Quiescent cell proline dipeptidase</fullName>
    </alternativeName>
</protein>
<feature type="chain" id="PRO_5027654598" description="Dipeptidyl peptidase 2" evidence="23">
    <location>
        <begin position="22"/>
        <end position="495"/>
    </location>
</feature>
<evidence type="ECO:0000256" key="7">
    <source>
        <dbReference type="ARBA" id="ARBA00022670"/>
    </source>
</evidence>
<evidence type="ECO:0000256" key="5">
    <source>
        <dbReference type="ARBA" id="ARBA00011738"/>
    </source>
</evidence>
<evidence type="ECO:0000256" key="6">
    <source>
        <dbReference type="ARBA" id="ARBA00022525"/>
    </source>
</evidence>
<dbReference type="CTD" id="29952"/>
<comment type="subunit">
    <text evidence="5">Homodimer.</text>
</comment>
<dbReference type="EC" id="3.4.14.2" evidence="17"/>
<keyword evidence="7" id="KW-0645">Protease</keyword>
<keyword evidence="24" id="KW-1185">Reference proteome</keyword>
<dbReference type="PANTHER" id="PTHR11010">
    <property type="entry name" value="PROTEASE S28 PRO-X CARBOXYPEPTIDASE-RELATED"/>
    <property type="match status" value="1"/>
</dbReference>
<feature type="signal peptide" evidence="23">
    <location>
        <begin position="1"/>
        <end position="21"/>
    </location>
</feature>
<evidence type="ECO:0000256" key="4">
    <source>
        <dbReference type="ARBA" id="ARBA00011079"/>
    </source>
</evidence>
<evidence type="ECO:0000256" key="16">
    <source>
        <dbReference type="ARBA" id="ARBA00057675"/>
    </source>
</evidence>
<dbReference type="AlphaFoldDB" id="A0A6P3VG50"/>
<keyword evidence="9" id="KW-0378">Hydrolase</keyword>
<evidence type="ECO:0000256" key="9">
    <source>
        <dbReference type="ARBA" id="ARBA00022801"/>
    </source>
</evidence>
<dbReference type="Gene3D" id="3.40.50.1820">
    <property type="entry name" value="alpha/beta hydrolase"/>
    <property type="match status" value="1"/>
</dbReference>
<dbReference type="GO" id="GO:0005764">
    <property type="term" value="C:lysosome"/>
    <property type="evidence" value="ECO:0007669"/>
    <property type="project" value="UniProtKB-SubCell"/>
</dbReference>
<sequence>MAKMVLTWFVATLLFLCEAQGFRKVVRVGNNWELTDPKPEFKEKYFSQIVDHFNYNSMGNGTYLQRYLITDQYWKKGYGPIYFYTGNEGDIWAFALNSGFITELAAKERALVIFAEHRYYGKSLPFGKDSFHIPEVGLLTVEQALADYAVMITELKKDLNAQACPVIVFGGSYGGMLSVYMRLRYPNIVAGALAASAPILSTAGMGDPAQFFRDVTADFENCDPACRDAVKGAFEKLQTLAQQEDYARIQSEFSLCKTPSSAADIHQLNGLLRNAFTLMAMLDYPYSTAFMSSMPPFPVKVACETMLKGDGLMAALKDTVGIVYNSTGKLTCLDIYNLYIECADPTGCGLGFDSLAWDYQACTEIEMCFESNGASDMFPPLPFTQQQREQYCAKRWAVVPRPGWLKTQFWGDALSTASNIIFSNGDLDPWANGGVRQSLSSSLIAIRIPEGAHHLDLRGSNVADPDSVIQARKKESEIISQWVKIERGKHQGREL</sequence>